<reference evidence="3" key="1">
    <citation type="journal article" date="2006" name="PLoS Biol.">
        <title>Macronuclear genome sequence of the ciliate Tetrahymena thermophila, a model eukaryote.</title>
        <authorList>
            <person name="Eisen J.A."/>
            <person name="Coyne R.S."/>
            <person name="Wu M."/>
            <person name="Wu D."/>
            <person name="Thiagarajan M."/>
            <person name="Wortman J.R."/>
            <person name="Badger J.H."/>
            <person name="Ren Q."/>
            <person name="Amedeo P."/>
            <person name="Jones K.M."/>
            <person name="Tallon L.J."/>
            <person name="Delcher A.L."/>
            <person name="Salzberg S.L."/>
            <person name="Silva J.C."/>
            <person name="Haas B.J."/>
            <person name="Majoros W.H."/>
            <person name="Farzad M."/>
            <person name="Carlton J.M."/>
            <person name="Smith R.K. Jr."/>
            <person name="Garg J."/>
            <person name="Pearlman R.E."/>
            <person name="Karrer K.M."/>
            <person name="Sun L."/>
            <person name="Manning G."/>
            <person name="Elde N.C."/>
            <person name="Turkewitz A.P."/>
            <person name="Asai D.J."/>
            <person name="Wilkes D.E."/>
            <person name="Wang Y."/>
            <person name="Cai H."/>
            <person name="Collins K."/>
            <person name="Stewart B.A."/>
            <person name="Lee S.R."/>
            <person name="Wilamowska K."/>
            <person name="Weinberg Z."/>
            <person name="Ruzzo W.L."/>
            <person name="Wloga D."/>
            <person name="Gaertig J."/>
            <person name="Frankel J."/>
            <person name="Tsao C.-C."/>
            <person name="Gorovsky M.A."/>
            <person name="Keeling P.J."/>
            <person name="Waller R.F."/>
            <person name="Patron N.J."/>
            <person name="Cherry J.M."/>
            <person name="Stover N.A."/>
            <person name="Krieger C.J."/>
            <person name="del Toro C."/>
            <person name="Ryder H.F."/>
            <person name="Williamson S.C."/>
            <person name="Barbeau R.A."/>
            <person name="Hamilton E.P."/>
            <person name="Orias E."/>
        </authorList>
    </citation>
    <scope>NUCLEOTIDE SEQUENCE [LARGE SCALE GENOMIC DNA]</scope>
    <source>
        <strain evidence="3">SB210</strain>
    </source>
</reference>
<dbReference type="eggNOG" id="KOG2407">
    <property type="taxonomic scope" value="Eukaryota"/>
</dbReference>
<sequence length="838" mass="96857">MKKIEFLLPIGLLFLLTQVQSKNMIDNCSFPFIVYQNPQNTQLQMICQECKFGYIVDYDFKSCIEASILPMPLYSYCKRLDRNRECDEAYTTIQIDHNELFVTENPLQYDPRCSKIDTVNKICISPRFPYTLDISQDLIFHFPDRFCKITNGQTCIQNYELFYKSKKYNTYYGLFNLINPNKITNDAIYDTDIQCMQNFAFKDSIGCIPINFQCLKNNGITCTCSDGEAIDSTGSACTYFQNCLTFGYAGLFQFCMQCQSGYFNSQGLCTQSPSQNTAGSSSTSTDAVGNIYIQLPLCNIGYQLDYKTFSMLKNSITNFIKLQIIQTSIPINIEYNDPIYLLLLSFAIDFAQDQSYSYYFNQLISPLTPQNQFGCMNILNQIQGCTQYMSNLCFKCERKGVYYVQTQQPQGTQLFQTYQSFCGQSEDLGIPNCRVIAENKCIVCNDQYFLLQNECIKGQTPYCIIYDTQENCLLCQQQYIMQQGKCYPIPMIKNCLIYSYQNPTYCYQCIQNYILFQYNGYDNTGAQCIKNDYSLEYYPCVGQSQDRYCSQCGLGSSREINTQQCYPVYYEYFCLQLKGPNKCLQCQNNYILVNGICYYQFYKSGDTTSISFQIYYQYQVQLGSETGISGSPYTCDSSTLQNKNCQYLNQQGYYLNQLFTQRQCYIQQQGLKCNKCFKNICLDKQYSCKQGYGWSQTFQKCLPQCLNGMLQIKQQQCNYRRLCNKSAIYTTTGISYQCSDCSIVTDIKNCQQENDCEINEIYSFKFQKCMKLCGNGVIADTYSDCKSSNICQDGLDWISQVGKCAYLQNIIDSKIYVNQTTQEVNDQQKDIYIQLQKN</sequence>
<proteinExistence type="predicted"/>
<feature type="chain" id="PRO_5004201218" description="Transmembrane protein" evidence="1">
    <location>
        <begin position="22"/>
        <end position="838"/>
    </location>
</feature>
<organism evidence="2 3">
    <name type="scientific">Tetrahymena thermophila (strain SB210)</name>
    <dbReference type="NCBI Taxonomy" id="312017"/>
    <lineage>
        <taxon>Eukaryota</taxon>
        <taxon>Sar</taxon>
        <taxon>Alveolata</taxon>
        <taxon>Ciliophora</taxon>
        <taxon>Intramacronucleata</taxon>
        <taxon>Oligohymenophorea</taxon>
        <taxon>Hymenostomatida</taxon>
        <taxon>Tetrahymenina</taxon>
        <taxon>Tetrahymenidae</taxon>
        <taxon>Tetrahymena</taxon>
    </lineage>
</organism>
<dbReference type="GeneID" id="7826828"/>
<keyword evidence="1" id="KW-0732">Signal</keyword>
<evidence type="ECO:0000256" key="1">
    <source>
        <dbReference type="SAM" id="SignalP"/>
    </source>
</evidence>
<dbReference type="RefSeq" id="XP_001008377.2">
    <property type="nucleotide sequence ID" value="XM_001008377.2"/>
</dbReference>
<dbReference type="EMBL" id="GG662845">
    <property type="protein sequence ID" value="EAR88132.2"/>
    <property type="molecule type" value="Genomic_DNA"/>
</dbReference>
<evidence type="ECO:0000313" key="3">
    <source>
        <dbReference type="Proteomes" id="UP000009168"/>
    </source>
</evidence>
<dbReference type="InParanoid" id="Q22RJ0"/>
<accession>Q22RJ0</accession>
<feature type="signal peptide" evidence="1">
    <location>
        <begin position="1"/>
        <end position="21"/>
    </location>
</feature>
<dbReference type="Proteomes" id="UP000009168">
    <property type="component" value="Unassembled WGS sequence"/>
</dbReference>
<gene>
    <name evidence="2" type="ORF">TTHERM_00015970</name>
</gene>
<protein>
    <recommendedName>
        <fullName evidence="4">Transmembrane protein</fullName>
    </recommendedName>
</protein>
<keyword evidence="3" id="KW-1185">Reference proteome</keyword>
<dbReference type="HOGENOM" id="CLU_336345_0_0_1"/>
<dbReference type="KEGG" id="tet:TTHERM_00015970"/>
<evidence type="ECO:0008006" key="4">
    <source>
        <dbReference type="Google" id="ProtNLM"/>
    </source>
</evidence>
<evidence type="ECO:0000313" key="2">
    <source>
        <dbReference type="EMBL" id="EAR88132.2"/>
    </source>
</evidence>
<dbReference type="AlphaFoldDB" id="Q22RJ0"/>
<name>Q22RJ0_TETTS</name>